<dbReference type="NCBIfam" id="TIGR00964">
    <property type="entry name" value="secE_bact"/>
    <property type="match status" value="1"/>
</dbReference>
<keyword evidence="8" id="KW-1003">Cell membrane</keyword>
<protein>
    <recommendedName>
        <fullName evidence="8">Protein translocase subunit SecE</fullName>
    </recommendedName>
</protein>
<proteinExistence type="inferred from homology"/>
<comment type="caution">
    <text evidence="9">The sequence shown here is derived from an EMBL/GenBank/DDBJ whole genome shotgun (WGS) entry which is preliminary data.</text>
</comment>
<evidence type="ECO:0000256" key="4">
    <source>
        <dbReference type="ARBA" id="ARBA00022927"/>
    </source>
</evidence>
<dbReference type="InterPro" id="IPR005807">
    <property type="entry name" value="SecE_bac"/>
</dbReference>
<dbReference type="GO" id="GO:0005886">
    <property type="term" value="C:plasma membrane"/>
    <property type="evidence" value="ECO:0007669"/>
    <property type="project" value="UniProtKB-SubCell"/>
</dbReference>
<dbReference type="GO" id="GO:0043952">
    <property type="term" value="P:protein transport by the Sec complex"/>
    <property type="evidence" value="ECO:0007669"/>
    <property type="project" value="UniProtKB-UniRule"/>
</dbReference>
<evidence type="ECO:0000256" key="1">
    <source>
        <dbReference type="ARBA" id="ARBA00004370"/>
    </source>
</evidence>
<dbReference type="Pfam" id="PF00584">
    <property type="entry name" value="SecE"/>
    <property type="match status" value="1"/>
</dbReference>
<evidence type="ECO:0000256" key="8">
    <source>
        <dbReference type="HAMAP-Rule" id="MF_00422"/>
    </source>
</evidence>
<keyword evidence="5 8" id="KW-1133">Transmembrane helix</keyword>
<feature type="transmembrane region" description="Helical" evidence="8">
    <location>
        <begin position="26"/>
        <end position="55"/>
    </location>
</feature>
<sequence length="90" mass="10322">MINFLKESIKEFEHVVWPTQNETKKYFLIVTGVIVWLTIFLFIVSSLLSAGLFFAKDNINPATLPQSTQQTAPNTDLNLEDIKFDTWATK</sequence>
<keyword evidence="4 8" id="KW-0653">Protein transport</keyword>
<dbReference type="InterPro" id="IPR038379">
    <property type="entry name" value="SecE_sf"/>
</dbReference>
<comment type="function">
    <text evidence="8">Essential subunit of the Sec protein translocation channel SecYEG. Clamps together the 2 halves of SecY. May contact the channel plug during translocation.</text>
</comment>
<evidence type="ECO:0000256" key="2">
    <source>
        <dbReference type="ARBA" id="ARBA00022448"/>
    </source>
</evidence>
<dbReference type="GO" id="GO:0006605">
    <property type="term" value="P:protein targeting"/>
    <property type="evidence" value="ECO:0007669"/>
    <property type="project" value="UniProtKB-UniRule"/>
</dbReference>
<organism evidence="9">
    <name type="scientific">uncultured bacterium</name>
    <name type="common">gcode 4</name>
    <dbReference type="NCBI Taxonomy" id="1234023"/>
    <lineage>
        <taxon>Bacteria</taxon>
        <taxon>environmental samples</taxon>
    </lineage>
</organism>
<keyword evidence="3 8" id="KW-0812">Transmembrane</keyword>
<evidence type="ECO:0000256" key="6">
    <source>
        <dbReference type="ARBA" id="ARBA00023010"/>
    </source>
</evidence>
<evidence type="ECO:0000256" key="7">
    <source>
        <dbReference type="ARBA" id="ARBA00023136"/>
    </source>
</evidence>
<evidence type="ECO:0000256" key="5">
    <source>
        <dbReference type="ARBA" id="ARBA00022989"/>
    </source>
</evidence>
<name>K2AWS5_9BACT</name>
<comment type="similarity">
    <text evidence="8">Belongs to the SecE/SEC61-gamma family.</text>
</comment>
<dbReference type="GO" id="GO:0008320">
    <property type="term" value="F:protein transmembrane transporter activity"/>
    <property type="evidence" value="ECO:0007669"/>
    <property type="project" value="UniProtKB-UniRule"/>
</dbReference>
<accession>K2AWS5</accession>
<dbReference type="Gene3D" id="1.20.5.1030">
    <property type="entry name" value="Preprotein translocase secy subunit"/>
    <property type="match status" value="1"/>
</dbReference>
<evidence type="ECO:0000313" key="9">
    <source>
        <dbReference type="EMBL" id="EKD66232.1"/>
    </source>
</evidence>
<dbReference type="GO" id="GO:0065002">
    <property type="term" value="P:intracellular protein transmembrane transport"/>
    <property type="evidence" value="ECO:0007669"/>
    <property type="project" value="UniProtKB-UniRule"/>
</dbReference>
<keyword evidence="7 8" id="KW-0472">Membrane</keyword>
<comment type="subunit">
    <text evidence="8">Component of the Sec protein translocase complex. Heterotrimer consisting of SecY, SecE and SecG subunits. The heterotrimers can form oligomers, although 1 heterotrimer is thought to be able to translocate proteins. Interacts with the ribosome. Interacts with SecDF, and other proteins may be involved. Interacts with SecA.</text>
</comment>
<dbReference type="InterPro" id="IPR001901">
    <property type="entry name" value="Translocase_SecE/Sec61-g"/>
</dbReference>
<dbReference type="HAMAP" id="MF_00422">
    <property type="entry name" value="SecE"/>
    <property type="match status" value="1"/>
</dbReference>
<gene>
    <name evidence="8" type="primary">secE</name>
    <name evidence="9" type="ORF">ACD_49C00059G0005</name>
</gene>
<reference evidence="9" key="1">
    <citation type="journal article" date="2012" name="Science">
        <title>Fermentation, hydrogen, and sulfur metabolism in multiple uncultivated bacterial phyla.</title>
        <authorList>
            <person name="Wrighton K.C."/>
            <person name="Thomas B.C."/>
            <person name="Sharon I."/>
            <person name="Miller C.S."/>
            <person name="Castelle C.J."/>
            <person name="VerBerkmoes N.C."/>
            <person name="Wilkins M.J."/>
            <person name="Hettich R.L."/>
            <person name="Lipton M.S."/>
            <person name="Williams K.H."/>
            <person name="Long P.E."/>
            <person name="Banfield J.F."/>
        </authorList>
    </citation>
    <scope>NUCLEOTIDE SEQUENCE [LARGE SCALE GENOMIC DNA]</scope>
</reference>
<dbReference type="GO" id="GO:0009306">
    <property type="term" value="P:protein secretion"/>
    <property type="evidence" value="ECO:0007669"/>
    <property type="project" value="UniProtKB-UniRule"/>
</dbReference>
<keyword evidence="6 8" id="KW-0811">Translocation</keyword>
<comment type="subcellular location">
    <subcellularLocation>
        <location evidence="8">Cell membrane</location>
        <topology evidence="8">Single-pass membrane protein</topology>
    </subcellularLocation>
    <subcellularLocation>
        <location evidence="1">Membrane</location>
    </subcellularLocation>
</comment>
<dbReference type="EMBL" id="AMFJ01021645">
    <property type="protein sequence ID" value="EKD66232.1"/>
    <property type="molecule type" value="Genomic_DNA"/>
</dbReference>
<evidence type="ECO:0000256" key="3">
    <source>
        <dbReference type="ARBA" id="ARBA00022692"/>
    </source>
</evidence>
<keyword evidence="2 8" id="KW-0813">Transport</keyword>
<dbReference type="AlphaFoldDB" id="K2AWS5"/>